<dbReference type="AlphaFoldDB" id="A0A5J4RBE9"/>
<feature type="non-terminal residue" evidence="1">
    <location>
        <position position="32"/>
    </location>
</feature>
<accession>A0A5J4RBE9</accession>
<evidence type="ECO:0000313" key="1">
    <source>
        <dbReference type="EMBL" id="KAA6331397.1"/>
    </source>
</evidence>
<name>A0A5J4RBE9_9ZZZZ</name>
<sequence>MLDEVKITEIFFMVDEFCKEYNKTVNKFSLSA</sequence>
<gene>
    <name evidence="1" type="ORF">EZS27_019997</name>
</gene>
<proteinExistence type="predicted"/>
<comment type="caution">
    <text evidence="1">The sequence shown here is derived from an EMBL/GenBank/DDBJ whole genome shotgun (WGS) entry which is preliminary data.</text>
</comment>
<evidence type="ECO:0008006" key="2">
    <source>
        <dbReference type="Google" id="ProtNLM"/>
    </source>
</evidence>
<dbReference type="EMBL" id="SNRY01001376">
    <property type="protein sequence ID" value="KAA6331397.1"/>
    <property type="molecule type" value="Genomic_DNA"/>
</dbReference>
<organism evidence="1">
    <name type="scientific">termite gut metagenome</name>
    <dbReference type="NCBI Taxonomy" id="433724"/>
    <lineage>
        <taxon>unclassified sequences</taxon>
        <taxon>metagenomes</taxon>
        <taxon>organismal metagenomes</taxon>
    </lineage>
</organism>
<reference evidence="1" key="1">
    <citation type="submission" date="2019-03" db="EMBL/GenBank/DDBJ databases">
        <title>Single cell metagenomics reveals metabolic interactions within the superorganism composed of flagellate Streblomastix strix and complex community of Bacteroidetes bacteria on its surface.</title>
        <authorList>
            <person name="Treitli S.C."/>
            <person name="Kolisko M."/>
            <person name="Husnik F."/>
            <person name="Keeling P."/>
            <person name="Hampl V."/>
        </authorList>
    </citation>
    <scope>NUCLEOTIDE SEQUENCE</scope>
    <source>
        <strain evidence="1">STM</strain>
    </source>
</reference>
<protein>
    <recommendedName>
        <fullName evidence="2">IS982 family transposase</fullName>
    </recommendedName>
</protein>